<dbReference type="OrthoDB" id="5553476at2759"/>
<evidence type="ECO:0000256" key="5">
    <source>
        <dbReference type="ARBA" id="ARBA00011971"/>
    </source>
</evidence>
<dbReference type="HAMAP" id="MF_01208">
    <property type="entry name" value="PyrE"/>
    <property type="match status" value="1"/>
</dbReference>
<evidence type="ECO:0000256" key="6">
    <source>
        <dbReference type="ARBA" id="ARBA00022676"/>
    </source>
</evidence>
<dbReference type="GO" id="GO:0006221">
    <property type="term" value="P:pyrimidine nucleotide biosynthetic process"/>
    <property type="evidence" value="ECO:0007669"/>
    <property type="project" value="UniProtKB-KW"/>
</dbReference>
<protein>
    <recommendedName>
        <fullName evidence="5">orotate phosphoribosyltransferase</fullName>
        <ecNumber evidence="5">2.4.2.10</ecNumber>
    </recommendedName>
</protein>
<dbReference type="Pfam" id="PF00156">
    <property type="entry name" value="Pribosyltran"/>
    <property type="match status" value="1"/>
</dbReference>
<dbReference type="GO" id="GO:0004588">
    <property type="term" value="F:orotate phosphoribosyltransferase activity"/>
    <property type="evidence" value="ECO:0007669"/>
    <property type="project" value="UniProtKB-EC"/>
</dbReference>
<evidence type="ECO:0000259" key="9">
    <source>
        <dbReference type="Pfam" id="PF00156"/>
    </source>
</evidence>
<keyword evidence="7" id="KW-0808">Transferase</keyword>
<dbReference type="InterPro" id="IPR029057">
    <property type="entry name" value="PRTase-like"/>
</dbReference>
<evidence type="ECO:0000256" key="1">
    <source>
        <dbReference type="ARBA" id="ARBA00003769"/>
    </source>
</evidence>
<evidence type="ECO:0000313" key="11">
    <source>
        <dbReference type="Proteomes" id="UP000697127"/>
    </source>
</evidence>
<dbReference type="EMBL" id="PUHW01000042">
    <property type="protein sequence ID" value="KAG0690191.1"/>
    <property type="molecule type" value="Genomic_DNA"/>
</dbReference>
<keyword evidence="8" id="KW-0665">Pyrimidine biosynthesis</keyword>
<dbReference type="GO" id="GO:0006207">
    <property type="term" value="P:'de novo' pyrimidine nucleobase biosynthetic process"/>
    <property type="evidence" value="ECO:0007669"/>
    <property type="project" value="TreeGrafter"/>
</dbReference>
<dbReference type="Gene3D" id="3.40.50.2020">
    <property type="match status" value="1"/>
</dbReference>
<sequence>MSAFKQNFLQAALDAQALKFGTFTLKSGRISPYFFNMGLFNTAKTLSALAESYAKAIIESGIEFDILFGPAYKGIPLAAITVTKLYEIGGEKYANIGYSFNRKEKKDHGEGGSIVGCPLKDKKVLIIDDVMTAGTAINEAFGIIKDEGGITVACIIAVDRMETTKDSNECATKIVSKRYGVPVLSIVSFDDIIEVLKSQLTTEQMESVLEYRKKYVPTN</sequence>
<dbReference type="InterPro" id="IPR004467">
    <property type="entry name" value="Or_phspho_trans_dom"/>
</dbReference>
<evidence type="ECO:0000256" key="4">
    <source>
        <dbReference type="ARBA" id="ARBA00011738"/>
    </source>
</evidence>
<gene>
    <name evidence="10" type="primary">URA5</name>
    <name evidence="10" type="ORF">C6P40_003659</name>
</gene>
<proteinExistence type="inferred from homology"/>
<dbReference type="NCBIfam" id="TIGR00336">
    <property type="entry name" value="pyrE"/>
    <property type="match status" value="1"/>
</dbReference>
<dbReference type="EC" id="2.4.2.10" evidence="5"/>
<keyword evidence="6 10" id="KW-0328">Glycosyltransferase</keyword>
<comment type="subunit">
    <text evidence="4">Homodimer.</text>
</comment>
<evidence type="ECO:0000256" key="3">
    <source>
        <dbReference type="ARBA" id="ARBA00006340"/>
    </source>
</evidence>
<evidence type="ECO:0000256" key="2">
    <source>
        <dbReference type="ARBA" id="ARBA00004889"/>
    </source>
</evidence>
<evidence type="ECO:0000256" key="7">
    <source>
        <dbReference type="ARBA" id="ARBA00022679"/>
    </source>
</evidence>
<comment type="caution">
    <text evidence="10">The sequence shown here is derived from an EMBL/GenBank/DDBJ whole genome shotgun (WGS) entry which is preliminary data.</text>
</comment>
<dbReference type="GO" id="GO:0005737">
    <property type="term" value="C:cytoplasm"/>
    <property type="evidence" value="ECO:0007669"/>
    <property type="project" value="TreeGrafter"/>
</dbReference>
<dbReference type="InterPro" id="IPR000836">
    <property type="entry name" value="PRTase_dom"/>
</dbReference>
<evidence type="ECO:0000313" key="10">
    <source>
        <dbReference type="EMBL" id="KAG0690191.1"/>
    </source>
</evidence>
<dbReference type="Proteomes" id="UP000697127">
    <property type="component" value="Unassembled WGS sequence"/>
</dbReference>
<dbReference type="SUPFAM" id="SSF53271">
    <property type="entry name" value="PRTase-like"/>
    <property type="match status" value="1"/>
</dbReference>
<reference evidence="10" key="1">
    <citation type="submission" date="2020-11" db="EMBL/GenBank/DDBJ databases">
        <title>Kefir isolates.</title>
        <authorList>
            <person name="Marcisauskas S."/>
            <person name="Kim Y."/>
            <person name="Blasche S."/>
        </authorList>
    </citation>
    <scope>NUCLEOTIDE SEQUENCE</scope>
    <source>
        <strain evidence="10">Olga-1</strain>
    </source>
</reference>
<evidence type="ECO:0000256" key="8">
    <source>
        <dbReference type="ARBA" id="ARBA00022975"/>
    </source>
</evidence>
<dbReference type="PANTHER" id="PTHR46683:SF1">
    <property type="entry name" value="OROTATE PHOSPHORIBOSYLTRANSFERASE 1-RELATED"/>
    <property type="match status" value="1"/>
</dbReference>
<dbReference type="PANTHER" id="PTHR46683">
    <property type="entry name" value="OROTATE PHOSPHORIBOSYLTRANSFERASE 1-RELATED"/>
    <property type="match status" value="1"/>
</dbReference>
<comment type="function">
    <text evidence="1">Catalyzes the transfer of a ribosyl phosphate group from 5-phosphoribose 1-diphosphate to orotate, leading to the formation of orotidine monophosphate (OMP).</text>
</comment>
<accession>A0A9P6WNH4</accession>
<dbReference type="GO" id="GO:0046132">
    <property type="term" value="P:pyrimidine ribonucleoside biosynthetic process"/>
    <property type="evidence" value="ECO:0007669"/>
    <property type="project" value="TreeGrafter"/>
</dbReference>
<dbReference type="InterPro" id="IPR023031">
    <property type="entry name" value="OPRT"/>
</dbReference>
<comment type="pathway">
    <text evidence="2">Pyrimidine metabolism; UMP biosynthesis via de novo pathway; UMP from orotate: step 1/2.</text>
</comment>
<feature type="domain" description="Phosphoribosyltransferase" evidence="9">
    <location>
        <begin position="48"/>
        <end position="176"/>
    </location>
</feature>
<keyword evidence="11" id="KW-1185">Reference proteome</keyword>
<dbReference type="CDD" id="cd06223">
    <property type="entry name" value="PRTases_typeI"/>
    <property type="match status" value="1"/>
</dbReference>
<comment type="similarity">
    <text evidence="3">Belongs to the purine/pyrimidine phosphoribosyltransferase family. PyrE subfamily.</text>
</comment>
<organism evidence="10 11">
    <name type="scientific">Pichia californica</name>
    <dbReference type="NCBI Taxonomy" id="460514"/>
    <lineage>
        <taxon>Eukaryota</taxon>
        <taxon>Fungi</taxon>
        <taxon>Dikarya</taxon>
        <taxon>Ascomycota</taxon>
        <taxon>Saccharomycotina</taxon>
        <taxon>Pichiomycetes</taxon>
        <taxon>Pichiales</taxon>
        <taxon>Pichiaceae</taxon>
        <taxon>Pichia</taxon>
    </lineage>
</organism>
<name>A0A9P6WNH4_9ASCO</name>
<dbReference type="FunFam" id="3.40.50.2020:FF:000008">
    <property type="entry name" value="Orotate phosphoribosyltransferase"/>
    <property type="match status" value="1"/>
</dbReference>
<dbReference type="AlphaFoldDB" id="A0A9P6WNH4"/>